<dbReference type="EMBL" id="BAAAFD010000012">
    <property type="protein sequence ID" value="GAA0859617.1"/>
    <property type="molecule type" value="Genomic_DNA"/>
</dbReference>
<dbReference type="Proteomes" id="UP001500359">
    <property type="component" value="Unassembled WGS sequence"/>
</dbReference>
<name>A0ABP3X2D7_9ALTE</name>
<organism evidence="1 2">
    <name type="scientific">Aliiglaciecola litoralis</name>
    <dbReference type="NCBI Taxonomy" id="582857"/>
    <lineage>
        <taxon>Bacteria</taxon>
        <taxon>Pseudomonadati</taxon>
        <taxon>Pseudomonadota</taxon>
        <taxon>Gammaproteobacteria</taxon>
        <taxon>Alteromonadales</taxon>
        <taxon>Alteromonadaceae</taxon>
        <taxon>Aliiglaciecola</taxon>
    </lineage>
</organism>
<proteinExistence type="predicted"/>
<reference evidence="2" key="1">
    <citation type="journal article" date="2019" name="Int. J. Syst. Evol. Microbiol.">
        <title>The Global Catalogue of Microorganisms (GCM) 10K type strain sequencing project: providing services to taxonomists for standard genome sequencing and annotation.</title>
        <authorList>
            <consortium name="The Broad Institute Genomics Platform"/>
            <consortium name="The Broad Institute Genome Sequencing Center for Infectious Disease"/>
            <person name="Wu L."/>
            <person name="Ma J."/>
        </authorList>
    </citation>
    <scope>NUCLEOTIDE SEQUENCE [LARGE SCALE GENOMIC DNA]</scope>
    <source>
        <strain evidence="2">JCM 15896</strain>
    </source>
</reference>
<protein>
    <submittedName>
        <fullName evidence="1">Uncharacterized protein</fullName>
    </submittedName>
</protein>
<sequence length="64" mass="6968">MDRAGIFGGLERYNFSQMQRACEDLGIGIILAGSAPLKILKLVSGFNYVSIKAKKIQSAYQVST</sequence>
<evidence type="ECO:0000313" key="2">
    <source>
        <dbReference type="Proteomes" id="UP001500359"/>
    </source>
</evidence>
<accession>A0ABP3X2D7</accession>
<evidence type="ECO:0000313" key="1">
    <source>
        <dbReference type="EMBL" id="GAA0859617.1"/>
    </source>
</evidence>
<comment type="caution">
    <text evidence="1">The sequence shown here is derived from an EMBL/GenBank/DDBJ whole genome shotgun (WGS) entry which is preliminary data.</text>
</comment>
<gene>
    <name evidence="1" type="ORF">GCM10009114_33770</name>
</gene>
<keyword evidence="2" id="KW-1185">Reference proteome</keyword>